<accession>A0A7I4YMC4</accession>
<dbReference type="Proteomes" id="UP000025227">
    <property type="component" value="Unplaced"/>
</dbReference>
<feature type="region of interest" description="Disordered" evidence="1">
    <location>
        <begin position="1"/>
        <end position="74"/>
    </location>
</feature>
<evidence type="ECO:0000313" key="3">
    <source>
        <dbReference type="WBParaSite" id="HCON_00118180-00001"/>
    </source>
</evidence>
<sequence>MGESQSGRQIERQTEIQIDRQRYRLTDRQTGRQTDRQTDRQTERKKERKKERKTDRQTNESPAKFSVLTRKQADELPNDKTVCPTVYVCLLLLHFRLFPSTSSVSKREIA</sequence>
<dbReference type="WBParaSite" id="HCON_00118180-00001">
    <property type="protein sequence ID" value="HCON_00118180-00001"/>
    <property type="gene ID" value="HCON_00118180"/>
</dbReference>
<keyword evidence="2" id="KW-1185">Reference proteome</keyword>
<dbReference type="AlphaFoldDB" id="A0A7I4YMC4"/>
<proteinExistence type="predicted"/>
<evidence type="ECO:0000256" key="1">
    <source>
        <dbReference type="SAM" id="MobiDB-lite"/>
    </source>
</evidence>
<name>A0A7I4YMC4_HAECO</name>
<evidence type="ECO:0000313" key="2">
    <source>
        <dbReference type="Proteomes" id="UP000025227"/>
    </source>
</evidence>
<protein>
    <submittedName>
        <fullName evidence="3">Uncharacterized protein</fullName>
    </submittedName>
</protein>
<reference evidence="3" key="1">
    <citation type="submission" date="2020-12" db="UniProtKB">
        <authorList>
            <consortium name="WormBaseParasite"/>
        </authorList>
    </citation>
    <scope>IDENTIFICATION</scope>
    <source>
        <strain evidence="3">MHco3</strain>
    </source>
</reference>
<feature type="compositionally biased region" description="Basic and acidic residues" evidence="1">
    <location>
        <begin position="9"/>
        <end position="45"/>
    </location>
</feature>
<organism evidence="2 3">
    <name type="scientific">Haemonchus contortus</name>
    <name type="common">Barber pole worm</name>
    <dbReference type="NCBI Taxonomy" id="6289"/>
    <lineage>
        <taxon>Eukaryota</taxon>
        <taxon>Metazoa</taxon>
        <taxon>Ecdysozoa</taxon>
        <taxon>Nematoda</taxon>
        <taxon>Chromadorea</taxon>
        <taxon>Rhabditida</taxon>
        <taxon>Rhabditina</taxon>
        <taxon>Rhabditomorpha</taxon>
        <taxon>Strongyloidea</taxon>
        <taxon>Trichostrongylidae</taxon>
        <taxon>Haemonchus</taxon>
    </lineage>
</organism>